<accession>A0ABV7C899</accession>
<dbReference type="InterPro" id="IPR052894">
    <property type="entry name" value="AsmA-related"/>
</dbReference>
<evidence type="ECO:0000256" key="1">
    <source>
        <dbReference type="SAM" id="MobiDB-lite"/>
    </source>
</evidence>
<dbReference type="Proteomes" id="UP001595384">
    <property type="component" value="Unassembled WGS sequence"/>
</dbReference>
<dbReference type="PANTHER" id="PTHR30441">
    <property type="entry name" value="DUF748 DOMAIN-CONTAINING PROTEIN"/>
    <property type="match status" value="1"/>
</dbReference>
<dbReference type="Pfam" id="PF05170">
    <property type="entry name" value="AsmA"/>
    <property type="match status" value="1"/>
</dbReference>
<gene>
    <name evidence="3" type="ORF">ACFODT_04200</name>
</gene>
<evidence type="ECO:0000313" key="3">
    <source>
        <dbReference type="EMBL" id="MFC3023031.1"/>
    </source>
</evidence>
<keyword evidence="4" id="KW-1185">Reference proteome</keyword>
<comment type="caution">
    <text evidence="3">The sequence shown here is derived from an EMBL/GenBank/DDBJ whole genome shotgun (WGS) entry which is preliminary data.</text>
</comment>
<feature type="domain" description="AsmA" evidence="2">
    <location>
        <begin position="2"/>
        <end position="571"/>
    </location>
</feature>
<evidence type="ECO:0000259" key="2">
    <source>
        <dbReference type="Pfam" id="PF05170"/>
    </source>
</evidence>
<sequence length="631" mass="70884">MKKLLTFIISALLLAVITLATLFGLLNTSYATPIAQWINQLIGDERLSFKHVEYDYPLHLRFTQPTIQLNHTSLTFRHLDLWFNPSIYDHDQWQIESALFDGVTIDNTLPHFSEPSTFHIHQLAIHNLSLETDEVSATALNVQIKDPHWYRDEQWLPYGTIQLSAESLQWQGETMTQLLVDADHQLTDSRINGFSFHWRNGLISGQAERYPQGWSLVNVTMNHLSLTQDVIAQLRYKWSDTPQTKMIQHINSLDILNSNLQIGAVTLNNADVSIENMDVTSLWQNQGSISLHADNAQWKHLQWVNPDVTVSLTPGKITINDFLADIWQGRLQLSGALTPDSLHLSNLSLNGVRWYGEQDDDFPTFSFTDLHWPTIAIDQLDISNTQIIQLKHRPFWQLTGLNVSGTDLTLRHNNQWGLWQGQLSVSANSASIGKLHTSQAIIEMTSDAHTWSLTRAFLPLKYGYLKAQGSWPIDSNEAPWSLHVQSDGLPLEPLTQWVSLPISLSGFAEANLSLNGMAGSPTIMKHTLSGQAQGSVYRGVMTMQQDNTTTIQPFAINGIDVTADRGKISLPETTIQGTTLNAILFGDLDLVDLKTGKLEIRETAHGKTTVYDLLHPKDTTPEEKTTTPQSP</sequence>
<feature type="region of interest" description="Disordered" evidence="1">
    <location>
        <begin position="612"/>
        <end position="631"/>
    </location>
</feature>
<dbReference type="PANTHER" id="PTHR30441:SF8">
    <property type="entry name" value="DUF748 DOMAIN-CONTAINING PROTEIN"/>
    <property type="match status" value="1"/>
</dbReference>
<reference evidence="4" key="1">
    <citation type="journal article" date="2019" name="Int. J. Syst. Evol. Microbiol.">
        <title>The Global Catalogue of Microorganisms (GCM) 10K type strain sequencing project: providing services to taxonomists for standard genome sequencing and annotation.</title>
        <authorList>
            <consortium name="The Broad Institute Genomics Platform"/>
            <consortium name="The Broad Institute Genome Sequencing Center for Infectious Disease"/>
            <person name="Wu L."/>
            <person name="Ma J."/>
        </authorList>
    </citation>
    <scope>NUCLEOTIDE SEQUENCE [LARGE SCALE GENOMIC DNA]</scope>
    <source>
        <strain evidence="4">KCTC 62784</strain>
    </source>
</reference>
<dbReference type="RefSeq" id="WP_164711887.1">
    <property type="nucleotide sequence ID" value="NZ_AP024911.1"/>
</dbReference>
<dbReference type="EMBL" id="JBHRSE010000030">
    <property type="protein sequence ID" value="MFC3023031.1"/>
    <property type="molecule type" value="Genomic_DNA"/>
</dbReference>
<evidence type="ECO:0000313" key="4">
    <source>
        <dbReference type="Proteomes" id="UP001595384"/>
    </source>
</evidence>
<name>A0ABV7C899_9VIBR</name>
<organism evidence="3 4">
    <name type="scientific">Vibrio zhugei</name>
    <dbReference type="NCBI Taxonomy" id="2479546"/>
    <lineage>
        <taxon>Bacteria</taxon>
        <taxon>Pseudomonadati</taxon>
        <taxon>Pseudomonadota</taxon>
        <taxon>Gammaproteobacteria</taxon>
        <taxon>Vibrionales</taxon>
        <taxon>Vibrionaceae</taxon>
        <taxon>Vibrio</taxon>
    </lineage>
</organism>
<dbReference type="InterPro" id="IPR007844">
    <property type="entry name" value="AsmA"/>
</dbReference>
<feature type="compositionally biased region" description="Basic and acidic residues" evidence="1">
    <location>
        <begin position="614"/>
        <end position="625"/>
    </location>
</feature>
<protein>
    <submittedName>
        <fullName evidence="3">AsmA family protein</fullName>
    </submittedName>
</protein>
<proteinExistence type="predicted"/>